<dbReference type="EnsemblFungi" id="EJT80430">
    <property type="protein sequence ID" value="EJT80430"/>
    <property type="gene ID" value="GGTG_00429"/>
</dbReference>
<dbReference type="HOGENOM" id="CLU_2922748_0_0_1"/>
<evidence type="ECO:0000313" key="2">
    <source>
        <dbReference type="EnsemblFungi" id="EJT80430"/>
    </source>
</evidence>
<reference evidence="3" key="1">
    <citation type="submission" date="2010-07" db="EMBL/GenBank/DDBJ databases">
        <title>The genome sequence of Gaeumannomyces graminis var. tritici strain R3-111a-1.</title>
        <authorList>
            <consortium name="The Broad Institute Genome Sequencing Platform"/>
            <person name="Ma L.-J."/>
            <person name="Dead R."/>
            <person name="Young S."/>
            <person name="Zeng Q."/>
            <person name="Koehrsen M."/>
            <person name="Alvarado L."/>
            <person name="Berlin A."/>
            <person name="Chapman S.B."/>
            <person name="Chen Z."/>
            <person name="Freedman E."/>
            <person name="Gellesch M."/>
            <person name="Goldberg J."/>
            <person name="Griggs A."/>
            <person name="Gujja S."/>
            <person name="Heilman E.R."/>
            <person name="Heiman D."/>
            <person name="Hepburn T."/>
            <person name="Howarth C."/>
            <person name="Jen D."/>
            <person name="Larson L."/>
            <person name="Mehta T."/>
            <person name="Neiman D."/>
            <person name="Pearson M."/>
            <person name="Roberts A."/>
            <person name="Saif S."/>
            <person name="Shea T."/>
            <person name="Shenoy N."/>
            <person name="Sisk P."/>
            <person name="Stolte C."/>
            <person name="Sykes S."/>
            <person name="Walk T."/>
            <person name="White J."/>
            <person name="Yandava C."/>
            <person name="Haas B."/>
            <person name="Nusbaum C."/>
            <person name="Birren B."/>
        </authorList>
    </citation>
    <scope>NUCLEOTIDE SEQUENCE [LARGE SCALE GENOMIC DNA]</scope>
    <source>
        <strain evidence="3">R3-111a-1</strain>
    </source>
</reference>
<dbReference type="VEuPathDB" id="FungiDB:GGTG_00429"/>
<gene>
    <name evidence="2" type="primary">20340887</name>
    <name evidence="1" type="ORF">GGTG_00429</name>
</gene>
<evidence type="ECO:0000313" key="1">
    <source>
        <dbReference type="EMBL" id="EJT80430.1"/>
    </source>
</evidence>
<dbReference type="GeneID" id="20340887"/>
<accession>J3NGP0</accession>
<proteinExistence type="predicted"/>
<dbReference type="EMBL" id="GL385395">
    <property type="protein sequence ID" value="EJT80430.1"/>
    <property type="molecule type" value="Genomic_DNA"/>
</dbReference>
<dbReference type="RefSeq" id="XP_009216439.1">
    <property type="nucleotide sequence ID" value="XM_009218175.1"/>
</dbReference>
<protein>
    <submittedName>
        <fullName evidence="1 2">Uncharacterized protein</fullName>
    </submittedName>
</protein>
<keyword evidence="3" id="KW-1185">Reference proteome</keyword>
<dbReference type="AlphaFoldDB" id="J3NGP0"/>
<reference evidence="1" key="2">
    <citation type="submission" date="2010-07" db="EMBL/GenBank/DDBJ databases">
        <authorList>
            <consortium name="The Broad Institute Genome Sequencing Platform"/>
            <consortium name="Broad Institute Genome Sequencing Center for Infectious Disease"/>
            <person name="Ma L.-J."/>
            <person name="Dead R."/>
            <person name="Young S."/>
            <person name="Zeng Q."/>
            <person name="Koehrsen M."/>
            <person name="Alvarado L."/>
            <person name="Berlin A."/>
            <person name="Chapman S.B."/>
            <person name="Chen Z."/>
            <person name="Freedman E."/>
            <person name="Gellesch M."/>
            <person name="Goldberg J."/>
            <person name="Griggs A."/>
            <person name="Gujja S."/>
            <person name="Heilman E.R."/>
            <person name="Heiman D."/>
            <person name="Hepburn T."/>
            <person name="Howarth C."/>
            <person name="Jen D."/>
            <person name="Larson L."/>
            <person name="Mehta T."/>
            <person name="Neiman D."/>
            <person name="Pearson M."/>
            <person name="Roberts A."/>
            <person name="Saif S."/>
            <person name="Shea T."/>
            <person name="Shenoy N."/>
            <person name="Sisk P."/>
            <person name="Stolte C."/>
            <person name="Sykes S."/>
            <person name="Walk T."/>
            <person name="White J."/>
            <person name="Yandava C."/>
            <person name="Haas B."/>
            <person name="Nusbaum C."/>
            <person name="Birren B."/>
        </authorList>
    </citation>
    <scope>NUCLEOTIDE SEQUENCE</scope>
    <source>
        <strain evidence="1">R3-111a-1</strain>
    </source>
</reference>
<reference evidence="2" key="4">
    <citation type="journal article" date="2015" name="G3 (Bethesda)">
        <title>Genome sequences of three phytopathogenic species of the Magnaporthaceae family of fungi.</title>
        <authorList>
            <person name="Okagaki L.H."/>
            <person name="Nunes C.C."/>
            <person name="Sailsbery J."/>
            <person name="Clay B."/>
            <person name="Brown D."/>
            <person name="John T."/>
            <person name="Oh Y."/>
            <person name="Young N."/>
            <person name="Fitzgerald M."/>
            <person name="Haas B.J."/>
            <person name="Zeng Q."/>
            <person name="Young S."/>
            <person name="Adiconis X."/>
            <person name="Fan L."/>
            <person name="Levin J.Z."/>
            <person name="Mitchell T.K."/>
            <person name="Okubara P.A."/>
            <person name="Farman M.L."/>
            <person name="Kohn L.M."/>
            <person name="Birren B."/>
            <person name="Ma L.-J."/>
            <person name="Dean R.A."/>
        </authorList>
    </citation>
    <scope>NUCLEOTIDE SEQUENCE</scope>
    <source>
        <strain evidence="2">R3-111a-1</strain>
    </source>
</reference>
<reference evidence="2" key="5">
    <citation type="submission" date="2018-04" db="UniProtKB">
        <authorList>
            <consortium name="EnsemblFungi"/>
        </authorList>
    </citation>
    <scope>IDENTIFICATION</scope>
    <source>
        <strain evidence="2">R3-111a-1</strain>
    </source>
</reference>
<organism evidence="1">
    <name type="scientific">Gaeumannomyces tritici (strain R3-111a-1)</name>
    <name type="common">Wheat and barley take-all root rot fungus</name>
    <name type="synonym">Gaeumannomyces graminis var. tritici</name>
    <dbReference type="NCBI Taxonomy" id="644352"/>
    <lineage>
        <taxon>Eukaryota</taxon>
        <taxon>Fungi</taxon>
        <taxon>Dikarya</taxon>
        <taxon>Ascomycota</taxon>
        <taxon>Pezizomycotina</taxon>
        <taxon>Sordariomycetes</taxon>
        <taxon>Sordariomycetidae</taxon>
        <taxon>Magnaporthales</taxon>
        <taxon>Magnaporthaceae</taxon>
        <taxon>Gaeumannomyces</taxon>
    </lineage>
</organism>
<name>J3NGP0_GAET3</name>
<reference evidence="1" key="3">
    <citation type="submission" date="2010-09" db="EMBL/GenBank/DDBJ databases">
        <title>Annotation of Gaeumannomyces graminis var. tritici R3-111a-1.</title>
        <authorList>
            <consortium name="The Broad Institute Genome Sequencing Platform"/>
            <person name="Ma L.-J."/>
            <person name="Dead R."/>
            <person name="Young S.K."/>
            <person name="Zeng Q."/>
            <person name="Gargeya S."/>
            <person name="Fitzgerald M."/>
            <person name="Haas B."/>
            <person name="Abouelleil A."/>
            <person name="Alvarado L."/>
            <person name="Arachchi H.M."/>
            <person name="Berlin A."/>
            <person name="Brown A."/>
            <person name="Chapman S.B."/>
            <person name="Chen Z."/>
            <person name="Dunbar C."/>
            <person name="Freedman E."/>
            <person name="Gearin G."/>
            <person name="Gellesch M."/>
            <person name="Goldberg J."/>
            <person name="Griggs A."/>
            <person name="Gujja S."/>
            <person name="Heiman D."/>
            <person name="Howarth C."/>
            <person name="Larson L."/>
            <person name="Lui A."/>
            <person name="MacDonald P.J.P."/>
            <person name="Mehta T."/>
            <person name="Montmayeur A."/>
            <person name="Murphy C."/>
            <person name="Neiman D."/>
            <person name="Pearson M."/>
            <person name="Priest M."/>
            <person name="Roberts A."/>
            <person name="Saif S."/>
            <person name="Shea T."/>
            <person name="Shenoy N."/>
            <person name="Sisk P."/>
            <person name="Stolte C."/>
            <person name="Sykes S."/>
            <person name="Yandava C."/>
            <person name="Wortman J."/>
            <person name="Nusbaum C."/>
            <person name="Birren B."/>
        </authorList>
    </citation>
    <scope>NUCLEOTIDE SEQUENCE</scope>
    <source>
        <strain evidence="1">R3-111a-1</strain>
    </source>
</reference>
<sequence>MVWIRRIAMPVPELCGSINDENVQVAELLGAGRCDLLVPAIRWWQANGCGQAIRNWNPQMH</sequence>
<evidence type="ECO:0000313" key="3">
    <source>
        <dbReference type="Proteomes" id="UP000006039"/>
    </source>
</evidence>
<dbReference type="Proteomes" id="UP000006039">
    <property type="component" value="Unassembled WGS sequence"/>
</dbReference>